<feature type="binding site" evidence="6">
    <location>
        <begin position="96"/>
        <end position="99"/>
    </location>
    <ligand>
        <name>substrate</name>
    </ligand>
</feature>
<keyword evidence="6" id="KW-0479">Metal-binding</keyword>
<reference evidence="7" key="1">
    <citation type="submission" date="2013-04" db="EMBL/GenBank/DDBJ databases">
        <title>The genome sequencing project of 58 acetic acid bacteria.</title>
        <authorList>
            <person name="Okamoto-Kainuma A."/>
            <person name="Ishikawa M."/>
            <person name="Umino S."/>
            <person name="Koizumi Y."/>
            <person name="Shiwa Y."/>
            <person name="Yoshikawa H."/>
            <person name="Matsutani M."/>
            <person name="Matsushita K."/>
        </authorList>
    </citation>
    <scope>NUCLEOTIDE SEQUENCE</scope>
    <source>
        <strain evidence="7">NRIC 0535</strain>
    </source>
</reference>
<dbReference type="PANTHER" id="PTHR43028">
    <property type="entry name" value="3'(2'),5'-BISPHOSPHATE NUCLEOTIDASE 1"/>
    <property type="match status" value="1"/>
</dbReference>
<dbReference type="EMBL" id="BAPV01000004">
    <property type="protein sequence ID" value="GBQ85037.1"/>
    <property type="molecule type" value="Genomic_DNA"/>
</dbReference>
<sequence length="268" mass="28903">MTQTDALPPDADALLALAARLADEAATLINEIRDRGFETIIKADKSPVTEADQAAERHILAGLRMARPDIPAIGEEEIANGHLAEPGEIYWLVDPLDGTREFAAGRDDFTVNIGLIYRNRAVLGAMALPAYGQLYTGLVGTGAWRRDSRGNTPIEAVLPPQEGLRILASRHYADDPRLREWLAGRKVGSLGNIGSAAKFARVAEGAADFYPRLGPTMEWDTAAPQAIVEAAGGHVLDERGVPLAYGKPGWFNPPFLCTGRQAEPEMRA</sequence>
<feature type="binding site" evidence="6">
    <location>
        <position position="75"/>
    </location>
    <ligand>
        <name>Mg(2+)</name>
        <dbReference type="ChEBI" id="CHEBI:18420"/>
        <label>1</label>
    </ligand>
</feature>
<protein>
    <recommendedName>
        <fullName evidence="6">3'(2'),5'-bisphosphate nucleotidase CysQ</fullName>
        <ecNumber evidence="6">3.1.3.7</ecNumber>
    </recommendedName>
    <alternativeName>
        <fullName evidence="6">3'(2'),5-bisphosphonucleoside 3'(2')-phosphohydrolase</fullName>
    </alternativeName>
    <alternativeName>
        <fullName evidence="6">3'-phosphoadenosine 5'-phosphate phosphatase</fullName>
        <shortName evidence="6">PAP phosphatase</shortName>
    </alternativeName>
</protein>
<feature type="binding site" evidence="6">
    <location>
        <position position="220"/>
    </location>
    <ligand>
        <name>substrate</name>
    </ligand>
</feature>
<feature type="binding site" evidence="6">
    <location>
        <position position="97"/>
    </location>
    <ligand>
        <name>Mg(2+)</name>
        <dbReference type="ChEBI" id="CHEBI:18420"/>
        <label>2</label>
    </ligand>
</feature>
<keyword evidence="4 6" id="KW-0378">Hydrolase</keyword>
<evidence type="ECO:0000256" key="5">
    <source>
        <dbReference type="ARBA" id="ARBA00023136"/>
    </source>
</evidence>
<keyword evidence="5 6" id="KW-0472">Membrane</keyword>
<feature type="binding site" evidence="6">
    <location>
        <position position="220"/>
    </location>
    <ligand>
        <name>Mg(2+)</name>
        <dbReference type="ChEBI" id="CHEBI:18420"/>
        <label>2</label>
    </ligand>
</feature>
<dbReference type="Pfam" id="PF00459">
    <property type="entry name" value="Inositol_P"/>
    <property type="match status" value="1"/>
</dbReference>
<evidence type="ECO:0000256" key="1">
    <source>
        <dbReference type="ARBA" id="ARBA00005289"/>
    </source>
</evidence>
<evidence type="ECO:0000256" key="3">
    <source>
        <dbReference type="ARBA" id="ARBA00022519"/>
    </source>
</evidence>
<feature type="binding site" evidence="6">
    <location>
        <position position="96"/>
    </location>
    <ligand>
        <name>Mg(2+)</name>
        <dbReference type="ChEBI" id="CHEBI:18420"/>
        <label>1</label>
    </ligand>
</feature>
<dbReference type="RefSeq" id="WP_264814485.1">
    <property type="nucleotide sequence ID" value="NZ_BAPV01000004.1"/>
</dbReference>
<keyword evidence="2 6" id="KW-1003">Cell membrane</keyword>
<dbReference type="Gene3D" id="3.40.190.80">
    <property type="match status" value="1"/>
</dbReference>
<dbReference type="InterPro" id="IPR000760">
    <property type="entry name" value="Inositol_monophosphatase-like"/>
</dbReference>
<keyword evidence="3 6" id="KW-0997">Cell inner membrane</keyword>
<organism evidence="7 8">
    <name type="scientific">Asaia krungthepensis NRIC 0535</name>
    <dbReference type="NCBI Taxonomy" id="1307925"/>
    <lineage>
        <taxon>Bacteria</taxon>
        <taxon>Pseudomonadati</taxon>
        <taxon>Pseudomonadota</taxon>
        <taxon>Alphaproteobacteria</taxon>
        <taxon>Acetobacterales</taxon>
        <taxon>Acetobacteraceae</taxon>
        <taxon>Asaia</taxon>
    </lineage>
</organism>
<keyword evidence="6" id="KW-0460">Magnesium</keyword>
<dbReference type="SUPFAM" id="SSF56655">
    <property type="entry name" value="Carbohydrate phosphatase"/>
    <property type="match status" value="1"/>
</dbReference>
<proteinExistence type="inferred from homology"/>
<comment type="function">
    <text evidence="6">Converts adenosine-3',5'-bisphosphate (PAP) to AMP.</text>
</comment>
<dbReference type="Gene3D" id="3.30.540.10">
    <property type="entry name" value="Fructose-1,6-Bisphosphatase, subunit A, domain 1"/>
    <property type="match status" value="1"/>
</dbReference>
<dbReference type="InterPro" id="IPR050725">
    <property type="entry name" value="CysQ/Inositol_MonoPase"/>
</dbReference>
<dbReference type="HAMAP" id="MF_02095">
    <property type="entry name" value="CysQ"/>
    <property type="match status" value="1"/>
</dbReference>
<evidence type="ECO:0000313" key="8">
    <source>
        <dbReference type="Proteomes" id="UP001062776"/>
    </source>
</evidence>
<comment type="cofactor">
    <cofactor evidence="6">
        <name>Mg(2+)</name>
        <dbReference type="ChEBI" id="CHEBI:18420"/>
    </cofactor>
</comment>
<feature type="binding site" evidence="6">
    <location>
        <position position="94"/>
    </location>
    <ligand>
        <name>Mg(2+)</name>
        <dbReference type="ChEBI" id="CHEBI:18420"/>
        <label>2</label>
    </ligand>
</feature>
<dbReference type="InterPro" id="IPR006240">
    <property type="entry name" value="CysQ"/>
</dbReference>
<gene>
    <name evidence="6" type="primary">cysQ</name>
    <name evidence="7" type="ORF">AA0535_0657</name>
</gene>
<dbReference type="EC" id="3.1.3.7" evidence="6"/>
<evidence type="ECO:0000313" key="7">
    <source>
        <dbReference type="EMBL" id="GBQ85037.1"/>
    </source>
</evidence>
<dbReference type="PRINTS" id="PR00377">
    <property type="entry name" value="IMPHPHTASES"/>
</dbReference>
<comment type="similarity">
    <text evidence="1 6">Belongs to the inositol monophosphatase superfamily. CysQ family.</text>
</comment>
<dbReference type="CDD" id="cd01638">
    <property type="entry name" value="CysQ"/>
    <property type="match status" value="1"/>
</dbReference>
<keyword evidence="8" id="KW-1185">Reference proteome</keyword>
<comment type="catalytic activity">
    <reaction evidence="6">
        <text>adenosine 3',5'-bisphosphate + H2O = AMP + phosphate</text>
        <dbReference type="Rhea" id="RHEA:10040"/>
        <dbReference type="ChEBI" id="CHEBI:15377"/>
        <dbReference type="ChEBI" id="CHEBI:43474"/>
        <dbReference type="ChEBI" id="CHEBI:58343"/>
        <dbReference type="ChEBI" id="CHEBI:456215"/>
        <dbReference type="EC" id="3.1.3.7"/>
    </reaction>
</comment>
<dbReference type="PROSITE" id="PS00630">
    <property type="entry name" value="IMP_2"/>
    <property type="match status" value="1"/>
</dbReference>
<dbReference type="InterPro" id="IPR020550">
    <property type="entry name" value="Inositol_monophosphatase_CS"/>
</dbReference>
<name>A0ABQ0PYX0_9PROT</name>
<dbReference type="Proteomes" id="UP001062776">
    <property type="component" value="Unassembled WGS sequence"/>
</dbReference>
<evidence type="ECO:0000256" key="6">
    <source>
        <dbReference type="HAMAP-Rule" id="MF_02095"/>
    </source>
</evidence>
<comment type="caution">
    <text evidence="7">The sequence shown here is derived from an EMBL/GenBank/DDBJ whole genome shotgun (WGS) entry which is preliminary data.</text>
</comment>
<feature type="binding site" evidence="6">
    <location>
        <position position="75"/>
    </location>
    <ligand>
        <name>substrate</name>
    </ligand>
</feature>
<accession>A0ABQ0PYX0</accession>
<evidence type="ECO:0000256" key="4">
    <source>
        <dbReference type="ARBA" id="ARBA00022801"/>
    </source>
</evidence>
<comment type="subcellular location">
    <subcellularLocation>
        <location evidence="6">Cell inner membrane</location>
        <topology evidence="6">Peripheral membrane protein</topology>
        <orientation evidence="6">Cytoplasmic side</orientation>
    </subcellularLocation>
</comment>
<evidence type="ECO:0000256" key="2">
    <source>
        <dbReference type="ARBA" id="ARBA00022475"/>
    </source>
</evidence>
<dbReference type="PANTHER" id="PTHR43028:SF5">
    <property type="entry name" value="3'(2'),5'-BISPHOSPHATE NUCLEOTIDASE 1"/>
    <property type="match status" value="1"/>
</dbReference>
<feature type="binding site" evidence="6">
    <location>
        <position position="94"/>
    </location>
    <ligand>
        <name>Mg(2+)</name>
        <dbReference type="ChEBI" id="CHEBI:18420"/>
        <label>1</label>
    </ligand>
</feature>